<sequence length="49" mass="5357">MNRPQQASETPATWKQWLWLAGIWCVSVAALGIVATLFRALMTAAGLRA</sequence>
<gene>
    <name evidence="2" type="ORF">AL536_22610</name>
</gene>
<keyword evidence="1" id="KW-0472">Membrane</keyword>
<name>A0ABN5GVC4_VIBFL</name>
<dbReference type="EMBL" id="CP014035">
    <property type="protein sequence ID" value="AUV47426.1"/>
    <property type="molecule type" value="Genomic_DNA"/>
</dbReference>
<organism evidence="2 3">
    <name type="scientific">Vibrio fluvialis</name>
    <dbReference type="NCBI Taxonomy" id="676"/>
    <lineage>
        <taxon>Bacteria</taxon>
        <taxon>Pseudomonadati</taxon>
        <taxon>Pseudomonadota</taxon>
        <taxon>Gammaproteobacteria</taxon>
        <taxon>Vibrionales</taxon>
        <taxon>Vibrionaceae</taxon>
        <taxon>Vibrio</taxon>
    </lineage>
</organism>
<keyword evidence="1" id="KW-0812">Transmembrane</keyword>
<evidence type="ECO:0000313" key="3">
    <source>
        <dbReference type="Proteomes" id="UP000057088"/>
    </source>
</evidence>
<reference evidence="3" key="1">
    <citation type="submission" date="2015-12" db="EMBL/GenBank/DDBJ databases">
        <title>FDA dAtabase for Regulatory Grade micrObial Sequences (FDA-ARGOS): Supporting development and validation of Infectious Disease Dx tests.</title>
        <authorList>
            <person name="Hoffmann M."/>
            <person name="Allard M."/>
            <person name="Evans P."/>
            <person name="Brown E."/>
            <person name="Tallon L.J."/>
            <person name="Sadzewicz L."/>
            <person name="Sengamalay N."/>
            <person name="Ott S."/>
            <person name="Godinez A."/>
            <person name="Nagaraj S."/>
            <person name="Vyas G."/>
            <person name="Aluvathingal J."/>
            <person name="Nadendla S."/>
            <person name="Geyer C."/>
            <person name="Sichtig H."/>
        </authorList>
    </citation>
    <scope>NUCLEOTIDE SEQUENCE [LARGE SCALE GENOMIC DNA]</scope>
    <source>
        <strain evidence="3">ATCC 33809</strain>
    </source>
</reference>
<keyword evidence="3" id="KW-1185">Reference proteome</keyword>
<accession>A0ABN5GVC4</accession>
<feature type="transmembrane region" description="Helical" evidence="1">
    <location>
        <begin position="17"/>
        <end position="38"/>
    </location>
</feature>
<dbReference type="Pfam" id="PF10617">
    <property type="entry name" value="DUF2474"/>
    <property type="match status" value="1"/>
</dbReference>
<evidence type="ECO:0000313" key="2">
    <source>
        <dbReference type="EMBL" id="AUV47426.1"/>
    </source>
</evidence>
<evidence type="ECO:0000256" key="1">
    <source>
        <dbReference type="SAM" id="Phobius"/>
    </source>
</evidence>
<dbReference type="GeneID" id="36020831"/>
<protein>
    <submittedName>
        <fullName evidence="2">DUF2474 domain-containing protein</fullName>
    </submittedName>
</protein>
<keyword evidence="1" id="KW-1133">Transmembrane helix</keyword>
<proteinExistence type="predicted"/>
<dbReference type="InterPro" id="IPR018895">
    <property type="entry name" value="DUF2474"/>
</dbReference>
<dbReference type="RefSeq" id="WP_081094757.1">
    <property type="nucleotide sequence ID" value="NZ_CABLBX010000001.1"/>
</dbReference>
<dbReference type="Proteomes" id="UP000057088">
    <property type="component" value="Chromosome 2"/>
</dbReference>